<keyword evidence="10" id="KW-0812">Transmembrane</keyword>
<dbReference type="KEGG" id="pco:PHACADRAFT_192167"/>
<dbReference type="InterPro" id="IPR050121">
    <property type="entry name" value="Cytochrome_P450_monoxygenase"/>
</dbReference>
<evidence type="ECO:0000313" key="12">
    <source>
        <dbReference type="Proteomes" id="UP000008370"/>
    </source>
</evidence>
<accession>K5XA57</accession>
<dbReference type="EMBL" id="JH930469">
    <property type="protein sequence ID" value="EKM59787.1"/>
    <property type="molecule type" value="Genomic_DNA"/>
</dbReference>
<dbReference type="OrthoDB" id="1470350at2759"/>
<evidence type="ECO:0000256" key="2">
    <source>
        <dbReference type="ARBA" id="ARBA00005179"/>
    </source>
</evidence>
<evidence type="ECO:0000256" key="10">
    <source>
        <dbReference type="SAM" id="Phobius"/>
    </source>
</evidence>
<evidence type="ECO:0000256" key="7">
    <source>
        <dbReference type="ARBA" id="ARBA00023004"/>
    </source>
</evidence>
<evidence type="ECO:0000256" key="5">
    <source>
        <dbReference type="ARBA" id="ARBA00022723"/>
    </source>
</evidence>
<evidence type="ECO:0000256" key="9">
    <source>
        <dbReference type="PIRSR" id="PIRSR602401-1"/>
    </source>
</evidence>
<dbReference type="GO" id="GO:0005506">
    <property type="term" value="F:iron ion binding"/>
    <property type="evidence" value="ECO:0007669"/>
    <property type="project" value="InterPro"/>
</dbReference>
<dbReference type="InParanoid" id="K5XA57"/>
<protein>
    <recommendedName>
        <fullName evidence="13">Cytochrome P450</fullName>
    </recommendedName>
</protein>
<evidence type="ECO:0000256" key="8">
    <source>
        <dbReference type="ARBA" id="ARBA00023033"/>
    </source>
</evidence>
<evidence type="ECO:0000256" key="1">
    <source>
        <dbReference type="ARBA" id="ARBA00001971"/>
    </source>
</evidence>
<evidence type="ECO:0000256" key="6">
    <source>
        <dbReference type="ARBA" id="ARBA00023002"/>
    </source>
</evidence>
<comment type="similarity">
    <text evidence="3">Belongs to the cytochrome P450 family.</text>
</comment>
<reference evidence="11 12" key="1">
    <citation type="journal article" date="2012" name="BMC Genomics">
        <title>Comparative genomics of the white-rot fungi, Phanerochaete carnosa and P. chrysosporium, to elucidate the genetic basis of the distinct wood types they colonize.</title>
        <authorList>
            <person name="Suzuki H."/>
            <person name="MacDonald J."/>
            <person name="Syed K."/>
            <person name="Salamov A."/>
            <person name="Hori C."/>
            <person name="Aerts A."/>
            <person name="Henrissat B."/>
            <person name="Wiebenga A."/>
            <person name="vanKuyk P.A."/>
            <person name="Barry K."/>
            <person name="Lindquist E."/>
            <person name="LaButti K."/>
            <person name="Lapidus A."/>
            <person name="Lucas S."/>
            <person name="Coutinho P."/>
            <person name="Gong Y."/>
            <person name="Samejima M."/>
            <person name="Mahadevan R."/>
            <person name="Abou-Zaid M."/>
            <person name="de Vries R.P."/>
            <person name="Igarashi K."/>
            <person name="Yadav J.S."/>
            <person name="Grigoriev I.V."/>
            <person name="Master E.R."/>
        </authorList>
    </citation>
    <scope>NUCLEOTIDE SEQUENCE [LARGE SCALE GENOMIC DNA]</scope>
    <source>
        <strain evidence="11 12">HHB-10118-sp</strain>
    </source>
</reference>
<feature type="transmembrane region" description="Helical" evidence="10">
    <location>
        <begin position="6"/>
        <end position="29"/>
    </location>
</feature>
<sequence length="547" mass="61168">MSSSLIVYAIGATGTLVALALFNLVLHVWRISTSPLQHLPGPPSESLLWGNTKAIQSEENSVPQERWVQQYGHTIAYKSAFGVCNLWTVDTRALNHIMTHSTIYQRPPPARYLLSHVVGPGVLVAEDEQHKHQRRVMNPAFGPAQIRELTEIFTDKSNQLRDCWLEEISKSGGVSARVDAPSWLGRTTLDIIGRAGFGYDFEALNPGEKTNELNEAFATLFAAPNADRRFFAGLQASIPLLRLIKTENNRRNERAQAVMRRMGMKLIAEKKAAIMAETSENGRGIERKDMTERDLLTLLIRANMATDIPEDQRLTDDEVLAQVPTFIVAGHETTSTATTWALFSLSQRPDVQSKLREELLDVSTDSPSMDELNALPYLDAVVRETLRHHSPVPNATRQAVQDDVIPVGTPYTDKHGRVREHIEIKKGDIVFLPILALNRRKEIWGDDAHEFKPERWEHTPEAAASIPGVWGHLLTFLGGPRACIGYRFSLVEMKVLLFALVRAFEFELGVPVEVVKKRSIIVTRPVITGPDGKTKGSLPLIIRPYRA</sequence>
<evidence type="ECO:0000256" key="4">
    <source>
        <dbReference type="ARBA" id="ARBA00022617"/>
    </source>
</evidence>
<dbReference type="Proteomes" id="UP000008370">
    <property type="component" value="Unassembled WGS sequence"/>
</dbReference>
<name>K5XA57_PHACS</name>
<keyword evidence="10" id="KW-0472">Membrane</keyword>
<organism evidence="11 12">
    <name type="scientific">Phanerochaete carnosa (strain HHB-10118-sp)</name>
    <name type="common">White-rot fungus</name>
    <name type="synonym">Peniophora carnosa</name>
    <dbReference type="NCBI Taxonomy" id="650164"/>
    <lineage>
        <taxon>Eukaryota</taxon>
        <taxon>Fungi</taxon>
        <taxon>Dikarya</taxon>
        <taxon>Basidiomycota</taxon>
        <taxon>Agaricomycotina</taxon>
        <taxon>Agaricomycetes</taxon>
        <taxon>Polyporales</taxon>
        <taxon>Phanerochaetaceae</taxon>
        <taxon>Phanerochaete</taxon>
    </lineage>
</organism>
<dbReference type="PRINTS" id="PR00385">
    <property type="entry name" value="P450"/>
</dbReference>
<dbReference type="RefSeq" id="XP_007392343.1">
    <property type="nucleotide sequence ID" value="XM_007392281.1"/>
</dbReference>
<dbReference type="InterPro" id="IPR036396">
    <property type="entry name" value="Cyt_P450_sf"/>
</dbReference>
<keyword evidence="12" id="KW-1185">Reference proteome</keyword>
<proteinExistence type="inferred from homology"/>
<dbReference type="InterPro" id="IPR001128">
    <property type="entry name" value="Cyt_P450"/>
</dbReference>
<keyword evidence="10" id="KW-1133">Transmembrane helix</keyword>
<evidence type="ECO:0000313" key="11">
    <source>
        <dbReference type="EMBL" id="EKM59787.1"/>
    </source>
</evidence>
<evidence type="ECO:0000256" key="3">
    <source>
        <dbReference type="ARBA" id="ARBA00010617"/>
    </source>
</evidence>
<dbReference type="PANTHER" id="PTHR24305">
    <property type="entry name" value="CYTOCHROME P450"/>
    <property type="match status" value="1"/>
</dbReference>
<dbReference type="Gene3D" id="1.10.630.10">
    <property type="entry name" value="Cytochrome P450"/>
    <property type="match status" value="1"/>
</dbReference>
<evidence type="ECO:0008006" key="13">
    <source>
        <dbReference type="Google" id="ProtNLM"/>
    </source>
</evidence>
<comment type="cofactor">
    <cofactor evidence="1 9">
        <name>heme</name>
        <dbReference type="ChEBI" id="CHEBI:30413"/>
    </cofactor>
</comment>
<keyword evidence="6" id="KW-0560">Oxidoreductase</keyword>
<dbReference type="InterPro" id="IPR002401">
    <property type="entry name" value="Cyt_P450_E_grp-I"/>
</dbReference>
<feature type="binding site" description="axial binding residue" evidence="9">
    <location>
        <position position="483"/>
    </location>
    <ligand>
        <name>heme</name>
        <dbReference type="ChEBI" id="CHEBI:30413"/>
    </ligand>
    <ligandPart>
        <name>Fe</name>
        <dbReference type="ChEBI" id="CHEBI:18248"/>
    </ligandPart>
</feature>
<dbReference type="GO" id="GO:0020037">
    <property type="term" value="F:heme binding"/>
    <property type="evidence" value="ECO:0007669"/>
    <property type="project" value="InterPro"/>
</dbReference>
<keyword evidence="8" id="KW-0503">Monooxygenase</keyword>
<dbReference type="GO" id="GO:0004497">
    <property type="term" value="F:monooxygenase activity"/>
    <property type="evidence" value="ECO:0007669"/>
    <property type="project" value="UniProtKB-KW"/>
</dbReference>
<dbReference type="HOGENOM" id="CLU_001570_5_11_1"/>
<dbReference type="AlphaFoldDB" id="K5XA57"/>
<dbReference type="GeneID" id="18910806"/>
<dbReference type="PANTHER" id="PTHR24305:SF166">
    <property type="entry name" value="CYTOCHROME P450 12A4, MITOCHONDRIAL-RELATED"/>
    <property type="match status" value="1"/>
</dbReference>
<dbReference type="SUPFAM" id="SSF48264">
    <property type="entry name" value="Cytochrome P450"/>
    <property type="match status" value="1"/>
</dbReference>
<keyword evidence="4 9" id="KW-0349">Heme</keyword>
<dbReference type="CDD" id="cd11069">
    <property type="entry name" value="CYP_FUM15-like"/>
    <property type="match status" value="1"/>
</dbReference>
<gene>
    <name evidence="11" type="ORF">PHACADRAFT_192167</name>
</gene>
<dbReference type="Pfam" id="PF00067">
    <property type="entry name" value="p450"/>
    <property type="match status" value="1"/>
</dbReference>
<dbReference type="PRINTS" id="PR00463">
    <property type="entry name" value="EP450I"/>
</dbReference>
<keyword evidence="7 9" id="KW-0408">Iron</keyword>
<keyword evidence="5 9" id="KW-0479">Metal-binding</keyword>
<comment type="pathway">
    <text evidence="2">Secondary metabolite biosynthesis.</text>
</comment>
<dbReference type="GO" id="GO:0016705">
    <property type="term" value="F:oxidoreductase activity, acting on paired donors, with incorporation or reduction of molecular oxygen"/>
    <property type="evidence" value="ECO:0007669"/>
    <property type="project" value="InterPro"/>
</dbReference>